<keyword evidence="2" id="KW-1185">Reference proteome</keyword>
<gene>
    <name evidence="1" type="ORF">WN55_09958</name>
</gene>
<accession>A0A154P7K1</accession>
<sequence>MERKHFAVRNRGVKSTIWNLHFRADIENIICHREMRLFLEERFVNRKRTTNSQYFKDFCGKHV</sequence>
<protein>
    <submittedName>
        <fullName evidence="1">Uncharacterized protein</fullName>
    </submittedName>
</protein>
<proteinExistence type="predicted"/>
<dbReference type="Proteomes" id="UP000076502">
    <property type="component" value="Unassembled WGS sequence"/>
</dbReference>
<dbReference type="EMBL" id="KQ434835">
    <property type="protein sequence ID" value="KZC07916.1"/>
    <property type="molecule type" value="Genomic_DNA"/>
</dbReference>
<name>A0A154P7K1_DUFNO</name>
<evidence type="ECO:0000313" key="2">
    <source>
        <dbReference type="Proteomes" id="UP000076502"/>
    </source>
</evidence>
<dbReference type="AlphaFoldDB" id="A0A154P7K1"/>
<organism evidence="1 2">
    <name type="scientific">Dufourea novaeangliae</name>
    <name type="common">Sweat bee</name>
    <dbReference type="NCBI Taxonomy" id="178035"/>
    <lineage>
        <taxon>Eukaryota</taxon>
        <taxon>Metazoa</taxon>
        <taxon>Ecdysozoa</taxon>
        <taxon>Arthropoda</taxon>
        <taxon>Hexapoda</taxon>
        <taxon>Insecta</taxon>
        <taxon>Pterygota</taxon>
        <taxon>Neoptera</taxon>
        <taxon>Endopterygota</taxon>
        <taxon>Hymenoptera</taxon>
        <taxon>Apocrita</taxon>
        <taxon>Aculeata</taxon>
        <taxon>Apoidea</taxon>
        <taxon>Anthophila</taxon>
        <taxon>Halictidae</taxon>
        <taxon>Rophitinae</taxon>
        <taxon>Dufourea</taxon>
    </lineage>
</organism>
<reference evidence="1 2" key="1">
    <citation type="submission" date="2015-07" db="EMBL/GenBank/DDBJ databases">
        <title>The genome of Dufourea novaeangliae.</title>
        <authorList>
            <person name="Pan H."/>
            <person name="Kapheim K."/>
        </authorList>
    </citation>
    <scope>NUCLEOTIDE SEQUENCE [LARGE SCALE GENOMIC DNA]</scope>
    <source>
        <strain evidence="1">0120121106</strain>
        <tissue evidence="1">Whole body</tissue>
    </source>
</reference>
<evidence type="ECO:0000313" key="1">
    <source>
        <dbReference type="EMBL" id="KZC07916.1"/>
    </source>
</evidence>